<protein>
    <submittedName>
        <fullName evidence="9">Multisubunit Na+/H+ antiporter MnhC subunit</fullName>
    </submittedName>
</protein>
<dbReference type="InterPro" id="IPR039428">
    <property type="entry name" value="NUOK/Mnh_C1-like"/>
</dbReference>
<keyword evidence="4 8" id="KW-0812">Transmembrane</keyword>
<dbReference type="PANTHER" id="PTHR34583">
    <property type="entry name" value="ANTIPORTER SUBUNIT MNHC2-RELATED"/>
    <property type="match status" value="1"/>
</dbReference>
<evidence type="ECO:0000256" key="3">
    <source>
        <dbReference type="ARBA" id="ARBA00022475"/>
    </source>
</evidence>
<dbReference type="OrthoDB" id="9799219at2"/>
<organism evidence="9 10">
    <name type="scientific">Halopolyspora algeriensis</name>
    <dbReference type="NCBI Taxonomy" id="1500506"/>
    <lineage>
        <taxon>Bacteria</taxon>
        <taxon>Bacillati</taxon>
        <taxon>Actinomycetota</taxon>
        <taxon>Actinomycetes</taxon>
        <taxon>Actinomycetes incertae sedis</taxon>
        <taxon>Halopolyspora</taxon>
    </lineage>
</organism>
<gene>
    <name evidence="9" type="ORF">DFQ14_11819</name>
</gene>
<reference evidence="9 10" key="1">
    <citation type="submission" date="2018-07" db="EMBL/GenBank/DDBJ databases">
        <title>Genomic Encyclopedia of Type Strains, Phase III (KMG-III): the genomes of soil and plant-associated and newly described type strains.</title>
        <authorList>
            <person name="Whitman W."/>
        </authorList>
    </citation>
    <scope>NUCLEOTIDE SEQUENCE [LARGE SCALE GENOMIC DNA]</scope>
    <source>
        <strain evidence="9 10">CECT 8575</strain>
    </source>
</reference>
<keyword evidence="10" id="KW-1185">Reference proteome</keyword>
<evidence type="ECO:0000313" key="9">
    <source>
        <dbReference type="EMBL" id="RCW39127.1"/>
    </source>
</evidence>
<dbReference type="EMBL" id="QPJC01000018">
    <property type="protein sequence ID" value="RCW39127.1"/>
    <property type="molecule type" value="Genomic_DNA"/>
</dbReference>
<evidence type="ECO:0000256" key="2">
    <source>
        <dbReference type="ARBA" id="ARBA00010388"/>
    </source>
</evidence>
<evidence type="ECO:0000256" key="8">
    <source>
        <dbReference type="SAM" id="Phobius"/>
    </source>
</evidence>
<dbReference type="Gene3D" id="1.10.287.3510">
    <property type="match status" value="1"/>
</dbReference>
<feature type="transmembrane region" description="Helical" evidence="8">
    <location>
        <begin position="64"/>
        <end position="88"/>
    </location>
</feature>
<dbReference type="AlphaFoldDB" id="A0A368VCW7"/>
<comment type="similarity">
    <text evidence="2">Belongs to the CPA3 antiporters (TC 2.A.63) subunit C family.</text>
</comment>
<evidence type="ECO:0000256" key="4">
    <source>
        <dbReference type="ARBA" id="ARBA00022692"/>
    </source>
</evidence>
<comment type="subcellular location">
    <subcellularLocation>
        <location evidence="1">Cell membrane</location>
        <topology evidence="1">Multi-pass membrane protein</topology>
    </subcellularLocation>
</comment>
<dbReference type="GO" id="GO:0005886">
    <property type="term" value="C:plasma membrane"/>
    <property type="evidence" value="ECO:0007669"/>
    <property type="project" value="UniProtKB-SubCell"/>
</dbReference>
<sequence length="137" mass="14283">MSDAIATGMLAAAGIYLLMQRGFVRAVIGFLLLQHAVNLLLITARAPQRDEAPIVPLNTPSDPLGQAFVLTAIVIGLGSVLFLLAVALRYSRLRNAAVVEQHPPDSAARSSRDPGATGADGRDDRADGGTQGGDELP</sequence>
<evidence type="ECO:0000256" key="1">
    <source>
        <dbReference type="ARBA" id="ARBA00004651"/>
    </source>
</evidence>
<keyword evidence="5 8" id="KW-1133">Transmembrane helix</keyword>
<dbReference type="RefSeq" id="WP_114454894.1">
    <property type="nucleotide sequence ID" value="NZ_QPJC01000018.1"/>
</dbReference>
<dbReference type="InterPro" id="IPR050601">
    <property type="entry name" value="CPA3_antiporter_subunitC"/>
</dbReference>
<dbReference type="PANTHER" id="PTHR34583:SF2">
    <property type="entry name" value="ANTIPORTER SUBUNIT MNHC2-RELATED"/>
    <property type="match status" value="1"/>
</dbReference>
<keyword evidence="3" id="KW-1003">Cell membrane</keyword>
<dbReference type="Pfam" id="PF00420">
    <property type="entry name" value="Oxidored_q2"/>
    <property type="match status" value="1"/>
</dbReference>
<comment type="caution">
    <text evidence="9">The sequence shown here is derived from an EMBL/GenBank/DDBJ whole genome shotgun (WGS) entry which is preliminary data.</text>
</comment>
<name>A0A368VCW7_9ACTN</name>
<proteinExistence type="inferred from homology"/>
<dbReference type="Proteomes" id="UP000253495">
    <property type="component" value="Unassembled WGS sequence"/>
</dbReference>
<feature type="transmembrane region" description="Helical" evidence="8">
    <location>
        <begin position="23"/>
        <end position="44"/>
    </location>
</feature>
<keyword evidence="6 8" id="KW-0472">Membrane</keyword>
<feature type="region of interest" description="Disordered" evidence="7">
    <location>
        <begin position="100"/>
        <end position="137"/>
    </location>
</feature>
<evidence type="ECO:0000256" key="5">
    <source>
        <dbReference type="ARBA" id="ARBA00022989"/>
    </source>
</evidence>
<evidence type="ECO:0000313" key="10">
    <source>
        <dbReference type="Proteomes" id="UP000253495"/>
    </source>
</evidence>
<evidence type="ECO:0000256" key="7">
    <source>
        <dbReference type="SAM" id="MobiDB-lite"/>
    </source>
</evidence>
<evidence type="ECO:0000256" key="6">
    <source>
        <dbReference type="ARBA" id="ARBA00023136"/>
    </source>
</evidence>
<accession>A0A368VCW7</accession>